<evidence type="ECO:0000256" key="2">
    <source>
        <dbReference type="SAM" id="Phobius"/>
    </source>
</evidence>
<feature type="transmembrane region" description="Helical" evidence="2">
    <location>
        <begin position="144"/>
        <end position="165"/>
    </location>
</feature>
<reference evidence="3" key="1">
    <citation type="submission" date="2020-02" db="EMBL/GenBank/DDBJ databases">
        <authorList>
            <person name="Meier V. D."/>
        </authorList>
    </citation>
    <scope>NUCLEOTIDE SEQUENCE</scope>
    <source>
        <strain evidence="3">AVDCRST_MAG74</strain>
    </source>
</reference>
<gene>
    <name evidence="3" type="ORF">AVDCRST_MAG74-368</name>
</gene>
<protein>
    <submittedName>
        <fullName evidence="3">Uncharacterized protein</fullName>
    </submittedName>
</protein>
<keyword evidence="2" id="KW-1133">Transmembrane helix</keyword>
<evidence type="ECO:0000256" key="1">
    <source>
        <dbReference type="SAM" id="Coils"/>
    </source>
</evidence>
<proteinExistence type="predicted"/>
<dbReference type="EMBL" id="CADCUR010000027">
    <property type="protein sequence ID" value="CAA9381008.1"/>
    <property type="molecule type" value="Genomic_DNA"/>
</dbReference>
<feature type="transmembrane region" description="Helical" evidence="2">
    <location>
        <begin position="234"/>
        <end position="258"/>
    </location>
</feature>
<dbReference type="AlphaFoldDB" id="A0A6J4NF14"/>
<evidence type="ECO:0000313" key="3">
    <source>
        <dbReference type="EMBL" id="CAA9381008.1"/>
    </source>
</evidence>
<keyword evidence="2" id="KW-0472">Membrane</keyword>
<organism evidence="3">
    <name type="scientific">uncultured Pyrinomonadaceae bacterium</name>
    <dbReference type="NCBI Taxonomy" id="2283094"/>
    <lineage>
        <taxon>Bacteria</taxon>
        <taxon>Pseudomonadati</taxon>
        <taxon>Acidobacteriota</taxon>
        <taxon>Blastocatellia</taxon>
        <taxon>Blastocatellales</taxon>
        <taxon>Pyrinomonadaceae</taxon>
        <taxon>environmental samples</taxon>
    </lineage>
</organism>
<accession>A0A6J4NF14</accession>
<keyword evidence="1" id="KW-0175">Coiled coil</keyword>
<name>A0A6J4NF14_9BACT</name>
<sequence>MSREKMLQAEIALKDEQLADLTKGFEALRRQAEESEKRVQIADASESKIAELKQTIGKLAPAAEKTVEYAAELNETRRRMDIVEKERNELSKSYAATHAQMTWLKNLLVEAQRDVRILEGKQKNAAKQTKETEAAAKAIKRKSLITITAAALLCACAIFGSYLYVRAAFAPPAGLSDEAAAAFKQYAAEYRLIVERAAQNERDALNAERTRLAAERNRYQEWNENTVWDKIASYGWLALIFVGGFVIGVITIVATFVFRMR</sequence>
<feature type="coiled-coil region" evidence="1">
    <location>
        <begin position="18"/>
        <end position="128"/>
    </location>
</feature>
<feature type="coiled-coil region" evidence="1">
    <location>
        <begin position="195"/>
        <end position="225"/>
    </location>
</feature>
<keyword evidence="2" id="KW-0812">Transmembrane</keyword>